<feature type="region of interest" description="Disordered" evidence="2">
    <location>
        <begin position="1"/>
        <end position="28"/>
    </location>
</feature>
<accession>A0A7S3Q251</accession>
<feature type="compositionally biased region" description="Basic residues" evidence="2">
    <location>
        <begin position="13"/>
        <end position="25"/>
    </location>
</feature>
<evidence type="ECO:0000313" key="4">
    <source>
        <dbReference type="EMBL" id="CAE0463361.1"/>
    </source>
</evidence>
<dbReference type="PROSITE" id="PS51083">
    <property type="entry name" value="ZF_HIT"/>
    <property type="match status" value="1"/>
</dbReference>
<evidence type="ECO:0000256" key="2">
    <source>
        <dbReference type="SAM" id="MobiDB-lite"/>
    </source>
</evidence>
<protein>
    <recommendedName>
        <fullName evidence="3">HIT-type domain-containing protein</fullName>
    </recommendedName>
</protein>
<dbReference type="InterPro" id="IPR007529">
    <property type="entry name" value="Znf_HIT"/>
</dbReference>
<proteinExistence type="predicted"/>
<feature type="domain" description="HIT-type" evidence="3">
    <location>
        <begin position="32"/>
        <end position="65"/>
    </location>
</feature>
<feature type="region of interest" description="Disordered" evidence="2">
    <location>
        <begin position="262"/>
        <end position="287"/>
    </location>
</feature>
<evidence type="ECO:0000259" key="3">
    <source>
        <dbReference type="PROSITE" id="PS51083"/>
    </source>
</evidence>
<keyword evidence="1" id="KW-0862">Zinc</keyword>
<dbReference type="Gene3D" id="3.30.60.190">
    <property type="match status" value="1"/>
</dbReference>
<gene>
    <name evidence="4" type="ORF">CDEB00056_LOCUS8202</name>
</gene>
<keyword evidence="1" id="KW-0479">Metal-binding</keyword>
<dbReference type="CDD" id="cd23024">
    <property type="entry name" value="zf-HIT_ZNHIT2-3"/>
    <property type="match status" value="1"/>
</dbReference>
<keyword evidence="1" id="KW-0863">Zinc-finger</keyword>
<sequence>MQAINNNRMIDRKTKRSRSNHPKRTLKTDPSCGVCGQIGGNKYKCPRCRFPYCSVKCCREHKEKCPAIQMPDSQICDVGKVSCQPCHGIKEPSTNKEVPRKSNYLSAELLTRDPLENRIRRRDMLEDDDHEEGWRINRDMMDKVDNSSWLRNELSDGGLRQIIAEIDAADDGVEQRKHKKRPKLGVAEPTPCEIALLRAKLKNKKLEHFIDKLLVIAGVLSEDVQPLNDITQLLIEKDDDNLGTLTLAPIIKKRRNDEDLCDSEVAANSSQDEESNTSNSNASLEDF</sequence>
<dbReference type="AlphaFoldDB" id="A0A7S3Q251"/>
<name>A0A7S3Q251_9STRA</name>
<dbReference type="EMBL" id="HBIO01010581">
    <property type="protein sequence ID" value="CAE0463361.1"/>
    <property type="molecule type" value="Transcribed_RNA"/>
</dbReference>
<evidence type="ECO:0000256" key="1">
    <source>
        <dbReference type="PROSITE-ProRule" id="PRU00453"/>
    </source>
</evidence>
<dbReference type="SUPFAM" id="SSF144232">
    <property type="entry name" value="HIT/MYND zinc finger-like"/>
    <property type="match status" value="1"/>
</dbReference>
<organism evidence="4">
    <name type="scientific">Chaetoceros debilis</name>
    <dbReference type="NCBI Taxonomy" id="122233"/>
    <lineage>
        <taxon>Eukaryota</taxon>
        <taxon>Sar</taxon>
        <taxon>Stramenopiles</taxon>
        <taxon>Ochrophyta</taxon>
        <taxon>Bacillariophyta</taxon>
        <taxon>Coscinodiscophyceae</taxon>
        <taxon>Chaetocerotophycidae</taxon>
        <taxon>Chaetocerotales</taxon>
        <taxon>Chaetocerotaceae</taxon>
        <taxon>Chaetoceros</taxon>
    </lineage>
</organism>
<reference evidence="4" key="1">
    <citation type="submission" date="2021-01" db="EMBL/GenBank/DDBJ databases">
        <authorList>
            <person name="Corre E."/>
            <person name="Pelletier E."/>
            <person name="Niang G."/>
            <person name="Scheremetjew M."/>
            <person name="Finn R."/>
            <person name="Kale V."/>
            <person name="Holt S."/>
            <person name="Cochrane G."/>
            <person name="Meng A."/>
            <person name="Brown T."/>
            <person name="Cohen L."/>
        </authorList>
    </citation>
    <scope>NUCLEOTIDE SEQUENCE</scope>
    <source>
        <strain evidence="4">MM31A-1</strain>
    </source>
</reference>
<dbReference type="Pfam" id="PF04438">
    <property type="entry name" value="zf-HIT"/>
    <property type="match status" value="1"/>
</dbReference>
<feature type="compositionally biased region" description="Polar residues" evidence="2">
    <location>
        <begin position="266"/>
        <end position="287"/>
    </location>
</feature>
<dbReference type="GO" id="GO:0008270">
    <property type="term" value="F:zinc ion binding"/>
    <property type="evidence" value="ECO:0007669"/>
    <property type="project" value="UniProtKB-UniRule"/>
</dbReference>